<dbReference type="SMART" id="SM00331">
    <property type="entry name" value="PP2C_SIG"/>
    <property type="match status" value="1"/>
</dbReference>
<sequence length="259" mass="27278">MLTITSAARTHQGRVRTLNEDSMLVTDTFAAVADGLGGHAAGEVASRIAVDRLGRLAEHPAVHPDDVVSAIADANKLIIDAVRAHPENEGMGTTVTGFGLVELGGAAHCVVFNVGDSRVYRLLEGVLEQVTVDHSEVEELVAAGVITAQDAARHPRRNVVTRCLGSLPSPVPDLWVYPPAASERYLICSDGLTNEVDDDAIAATLRDRQEPGEAAEALVAQALDAGGRDNIAVIVVDLVSVDHRPVDVDTAPRVRADLA</sequence>
<dbReference type="SUPFAM" id="SSF81606">
    <property type="entry name" value="PP2C-like"/>
    <property type="match status" value="1"/>
</dbReference>
<gene>
    <name evidence="2" type="ORF">SAMN05443575_3039</name>
</gene>
<dbReference type="GO" id="GO:0004722">
    <property type="term" value="F:protein serine/threonine phosphatase activity"/>
    <property type="evidence" value="ECO:0007669"/>
    <property type="project" value="InterPro"/>
</dbReference>
<keyword evidence="3" id="KW-1185">Reference proteome</keyword>
<dbReference type="CDD" id="cd00143">
    <property type="entry name" value="PP2Cc"/>
    <property type="match status" value="1"/>
</dbReference>
<name>A0A1M5PC23_9ACTN</name>
<protein>
    <submittedName>
        <fullName evidence="2">Protein phosphatase</fullName>
    </submittedName>
</protein>
<dbReference type="OrthoDB" id="9801841at2"/>
<evidence type="ECO:0000313" key="2">
    <source>
        <dbReference type="EMBL" id="SHG99306.1"/>
    </source>
</evidence>
<feature type="domain" description="PPM-type phosphatase" evidence="1">
    <location>
        <begin position="5"/>
        <end position="238"/>
    </location>
</feature>
<dbReference type="InterPro" id="IPR036457">
    <property type="entry name" value="PPM-type-like_dom_sf"/>
</dbReference>
<dbReference type="STRING" id="1206085.SAMN05443575_3039"/>
<dbReference type="PANTHER" id="PTHR47992">
    <property type="entry name" value="PROTEIN PHOSPHATASE"/>
    <property type="match status" value="1"/>
</dbReference>
<dbReference type="Proteomes" id="UP000186132">
    <property type="component" value="Unassembled WGS sequence"/>
</dbReference>
<accession>A0A1M5PC23</accession>
<dbReference type="SMART" id="SM00332">
    <property type="entry name" value="PP2Cc"/>
    <property type="match status" value="1"/>
</dbReference>
<dbReference type="InterPro" id="IPR001932">
    <property type="entry name" value="PPM-type_phosphatase-like_dom"/>
</dbReference>
<dbReference type="PROSITE" id="PS51746">
    <property type="entry name" value="PPM_2"/>
    <property type="match status" value="1"/>
</dbReference>
<proteinExistence type="predicted"/>
<dbReference type="InterPro" id="IPR015655">
    <property type="entry name" value="PP2C"/>
</dbReference>
<evidence type="ECO:0000259" key="1">
    <source>
        <dbReference type="PROSITE" id="PS51746"/>
    </source>
</evidence>
<dbReference type="Pfam" id="PF13672">
    <property type="entry name" value="PP2C_2"/>
    <property type="match status" value="1"/>
</dbReference>
<dbReference type="EMBL" id="FQVU01000004">
    <property type="protein sequence ID" value="SHG99306.1"/>
    <property type="molecule type" value="Genomic_DNA"/>
</dbReference>
<dbReference type="Gene3D" id="3.60.40.10">
    <property type="entry name" value="PPM-type phosphatase domain"/>
    <property type="match status" value="1"/>
</dbReference>
<dbReference type="RefSeq" id="WP_073391274.1">
    <property type="nucleotide sequence ID" value="NZ_FQVU01000004.1"/>
</dbReference>
<dbReference type="AlphaFoldDB" id="A0A1M5PC23"/>
<evidence type="ECO:0000313" key="3">
    <source>
        <dbReference type="Proteomes" id="UP000186132"/>
    </source>
</evidence>
<organism evidence="2 3">
    <name type="scientific">Jatrophihabitans endophyticus</name>
    <dbReference type="NCBI Taxonomy" id="1206085"/>
    <lineage>
        <taxon>Bacteria</taxon>
        <taxon>Bacillati</taxon>
        <taxon>Actinomycetota</taxon>
        <taxon>Actinomycetes</taxon>
        <taxon>Jatrophihabitantales</taxon>
        <taxon>Jatrophihabitantaceae</taxon>
        <taxon>Jatrophihabitans</taxon>
    </lineage>
</organism>
<reference evidence="2 3" key="1">
    <citation type="submission" date="2016-11" db="EMBL/GenBank/DDBJ databases">
        <authorList>
            <person name="Jaros S."/>
            <person name="Januszkiewicz K."/>
            <person name="Wedrychowicz H."/>
        </authorList>
    </citation>
    <scope>NUCLEOTIDE SEQUENCE [LARGE SCALE GENOMIC DNA]</scope>
    <source>
        <strain evidence="2 3">DSM 45627</strain>
    </source>
</reference>